<dbReference type="Gene3D" id="1.20.910.10">
    <property type="entry name" value="Heme oxygenase-like"/>
    <property type="match status" value="1"/>
</dbReference>
<dbReference type="EMBL" id="JPWF01000001">
    <property type="protein sequence ID" value="RCK39692.1"/>
    <property type="molecule type" value="Genomic_DNA"/>
</dbReference>
<dbReference type="Proteomes" id="UP000253226">
    <property type="component" value="Unassembled WGS sequence"/>
</dbReference>
<proteinExistence type="predicted"/>
<dbReference type="InterPro" id="IPR016084">
    <property type="entry name" value="Haem_Oase-like_multi-hlx"/>
</dbReference>
<name>A0A367WGT5_9PROT</name>
<dbReference type="SUPFAM" id="SSF48613">
    <property type="entry name" value="Heme oxygenase-like"/>
    <property type="match status" value="1"/>
</dbReference>
<dbReference type="CDD" id="cd19166">
    <property type="entry name" value="HemeO-bac"/>
    <property type="match status" value="1"/>
</dbReference>
<dbReference type="GO" id="GO:0006788">
    <property type="term" value="P:heme oxidation"/>
    <property type="evidence" value="ECO:0007669"/>
    <property type="project" value="InterPro"/>
</dbReference>
<evidence type="ECO:0000313" key="2">
    <source>
        <dbReference type="Proteomes" id="UP000253226"/>
    </source>
</evidence>
<protein>
    <submittedName>
        <fullName evidence="1">Heme oxygenase</fullName>
    </submittedName>
</protein>
<dbReference type="AlphaFoldDB" id="A0A367WGT5"/>
<gene>
    <name evidence="1" type="ORF">TH19_01155</name>
</gene>
<sequence>MPRLEEIRQSTRSAHQSVDNMVMAMAPFDNRANYARFLGLQYIFHARMKPLYDAKDLNATIPGLAKRSRFDAVCRDMDDLETEHPKDRSRLAVPQVGAERIGWLYVCEGSSLGAAFLLKAAANIGLNDGFGARHLAGHADGRGKHWREFVEQLNGLTLDDDEEAAVRKGAVDGFAFFRNLVSSSQPA</sequence>
<evidence type="ECO:0000313" key="1">
    <source>
        <dbReference type="EMBL" id="RCK39692.1"/>
    </source>
</evidence>
<comment type="caution">
    <text evidence="1">The sequence shown here is derived from an EMBL/GenBank/DDBJ whole genome shotgun (WGS) entry which is preliminary data.</text>
</comment>
<accession>A0A367WGT5</accession>
<dbReference type="InterPro" id="IPR016053">
    <property type="entry name" value="Haem_Oase-like"/>
</dbReference>
<dbReference type="GO" id="GO:0004392">
    <property type="term" value="F:heme oxygenase (decyclizing) activity"/>
    <property type="evidence" value="ECO:0007669"/>
    <property type="project" value="InterPro"/>
</dbReference>
<dbReference type="Pfam" id="PF01126">
    <property type="entry name" value="Heme_oxygenase"/>
    <property type="match status" value="1"/>
</dbReference>
<organism evidence="1 2">
    <name type="scientific">Thalassospira profundimaris</name>
    <dbReference type="NCBI Taxonomy" id="502049"/>
    <lineage>
        <taxon>Bacteria</taxon>
        <taxon>Pseudomonadati</taxon>
        <taxon>Pseudomonadota</taxon>
        <taxon>Alphaproteobacteria</taxon>
        <taxon>Rhodospirillales</taxon>
        <taxon>Thalassospiraceae</taxon>
        <taxon>Thalassospira</taxon>
    </lineage>
</organism>
<reference evidence="1 2" key="1">
    <citation type="submission" date="2014-07" db="EMBL/GenBank/DDBJ databases">
        <title>Draft genome sequence of Thalassospira profundimaris 35.</title>
        <authorList>
            <person name="Lai Q."/>
            <person name="Shao Z."/>
        </authorList>
    </citation>
    <scope>NUCLEOTIDE SEQUENCE [LARGE SCALE GENOMIC DNA]</scope>
    <source>
        <strain evidence="1 2">35</strain>
    </source>
</reference>